<dbReference type="AlphaFoldDB" id="A0A5D0MNI3"/>
<sequence>MRMEVGIFAGESLLLNEVNTAMQGQMPEVNVNVYAGEEKIPVLQSEAPFAQIDEVSQFGDEDVLLVLPGGESLSDYADDFDGSIIDAAGCYYGDEEICKVLNPVEYILYSVCDDIDEIKGVCSLPAAVFGKDGVDDLINQTRHLLAFSDYNTKVIDFNMGFNVITEGNPLFDKYLTNIKDEVRKNFIFRLLPVSTGLILDIYGNTEDVAGEDLYGKTGNLTDIVANEGLVFRKENNGMVTVYGDYLHIFTKQILDELKKL</sequence>
<protein>
    <submittedName>
        <fullName evidence="1">Uncharacterized protein</fullName>
    </submittedName>
</protein>
<dbReference type="RefSeq" id="WP_303700533.1">
    <property type="nucleotide sequence ID" value="NZ_VSIV01000084.1"/>
</dbReference>
<comment type="caution">
    <text evidence="1">The sequence shown here is derived from an EMBL/GenBank/DDBJ whole genome shotgun (WGS) entry which is preliminary data.</text>
</comment>
<proteinExistence type="predicted"/>
<accession>A0A5D0MNI3</accession>
<name>A0A5D0MNI3_FLESI</name>
<evidence type="ECO:0000313" key="2">
    <source>
        <dbReference type="Proteomes" id="UP000323337"/>
    </source>
</evidence>
<organism evidence="1 2">
    <name type="scientific">Flexistipes sinusarabici</name>
    <dbReference type="NCBI Taxonomy" id="2352"/>
    <lineage>
        <taxon>Bacteria</taxon>
        <taxon>Pseudomonadati</taxon>
        <taxon>Deferribacterota</taxon>
        <taxon>Deferribacteres</taxon>
        <taxon>Deferribacterales</taxon>
        <taxon>Flexistipitaceae</taxon>
        <taxon>Flexistipes</taxon>
    </lineage>
</organism>
<gene>
    <name evidence="1" type="ORF">FXF49_03580</name>
</gene>
<reference evidence="1 2" key="1">
    <citation type="submission" date="2019-08" db="EMBL/GenBank/DDBJ databases">
        <title>Genomic characterization of a novel candidate phylum (ARYD3) from a high temperature, high salinity tertiary oil reservoir in north central Oklahoma, USA.</title>
        <authorList>
            <person name="Youssef N.H."/>
            <person name="Yadav A."/>
            <person name="Elshahed M.S."/>
        </authorList>
    </citation>
    <scope>NUCLEOTIDE SEQUENCE [LARGE SCALE GENOMIC DNA]</scope>
    <source>
        <strain evidence="1">ARYD1</strain>
    </source>
</reference>
<dbReference type="EMBL" id="VSIV01000084">
    <property type="protein sequence ID" value="TYB33962.1"/>
    <property type="molecule type" value="Genomic_DNA"/>
</dbReference>
<evidence type="ECO:0000313" key="1">
    <source>
        <dbReference type="EMBL" id="TYB33962.1"/>
    </source>
</evidence>
<dbReference type="Proteomes" id="UP000323337">
    <property type="component" value="Unassembled WGS sequence"/>
</dbReference>